<proteinExistence type="predicted"/>
<feature type="region of interest" description="Disordered" evidence="4">
    <location>
        <begin position="248"/>
        <end position="275"/>
    </location>
</feature>
<evidence type="ECO:0000259" key="5">
    <source>
        <dbReference type="PROSITE" id="PS51118"/>
    </source>
</evidence>
<comment type="caution">
    <text evidence="6">The sequence shown here is derived from an EMBL/GenBank/DDBJ whole genome shotgun (WGS) entry which is preliminary data.</text>
</comment>
<dbReference type="AlphaFoldDB" id="A0A0L0KKF7"/>
<dbReference type="EMBL" id="JPPY01000046">
    <property type="protein sequence ID" value="KND38311.1"/>
    <property type="molecule type" value="Genomic_DNA"/>
</dbReference>
<feature type="domain" description="HTH hxlR-type" evidence="5">
    <location>
        <begin position="116"/>
        <end position="212"/>
    </location>
</feature>
<keyword evidence="2" id="KW-0238">DNA-binding</keyword>
<evidence type="ECO:0000256" key="2">
    <source>
        <dbReference type="ARBA" id="ARBA00023125"/>
    </source>
</evidence>
<sequence length="275" mass="29093">MSIPVQPGTSPINAQRIEDALSVMAPKWTTWAVQTMAQHNGPMRVRDVAAGLPFVGEQLVSKRLAQMHADGLVTRPTTRHGSPYELSGLGRSLSSVHRALADWSQTHLSLGTVAGAERVEDAVHRLALRHSTAVVQLLNKSGPMRFVHVAEAAGLESSLVSQRLVRLQRDGLVTRSGPRHGDSYVLTDAGQALGPVYAAIDRWSDPASAQRAPAAPAVAATRTHTGVPLGSEGIRTAAALRRSTAVPSAVFSHSSQPQPRVPTAALGQPAPSRGR</sequence>
<dbReference type="InterPro" id="IPR002577">
    <property type="entry name" value="HTH_HxlR"/>
</dbReference>
<dbReference type="Gene3D" id="1.10.10.10">
    <property type="entry name" value="Winged helix-like DNA-binding domain superfamily/Winged helix DNA-binding domain"/>
    <property type="match status" value="2"/>
</dbReference>
<feature type="domain" description="HTH hxlR-type" evidence="5">
    <location>
        <begin position="10"/>
        <end position="112"/>
    </location>
</feature>
<dbReference type="InterPro" id="IPR036390">
    <property type="entry name" value="WH_DNA-bd_sf"/>
</dbReference>
<evidence type="ECO:0000256" key="4">
    <source>
        <dbReference type="SAM" id="MobiDB-lite"/>
    </source>
</evidence>
<dbReference type="PROSITE" id="PS51118">
    <property type="entry name" value="HTH_HXLR"/>
    <property type="match status" value="2"/>
</dbReference>
<dbReference type="Proteomes" id="UP000037151">
    <property type="component" value="Unassembled WGS sequence"/>
</dbReference>
<dbReference type="InterPro" id="IPR036388">
    <property type="entry name" value="WH-like_DNA-bd_sf"/>
</dbReference>
<organism evidence="6 7">
    <name type="scientific">Streptomyces acidiscabies</name>
    <dbReference type="NCBI Taxonomy" id="42234"/>
    <lineage>
        <taxon>Bacteria</taxon>
        <taxon>Bacillati</taxon>
        <taxon>Actinomycetota</taxon>
        <taxon>Actinomycetes</taxon>
        <taxon>Kitasatosporales</taxon>
        <taxon>Streptomycetaceae</taxon>
        <taxon>Streptomyces</taxon>
    </lineage>
</organism>
<dbReference type="OrthoDB" id="4302401at2"/>
<keyword evidence="3" id="KW-0804">Transcription</keyword>
<accession>A0A0L0KKF7</accession>
<keyword evidence="1" id="KW-0805">Transcription regulation</keyword>
<evidence type="ECO:0000313" key="6">
    <source>
        <dbReference type="EMBL" id="KND38311.1"/>
    </source>
</evidence>
<dbReference type="GO" id="GO:0003677">
    <property type="term" value="F:DNA binding"/>
    <property type="evidence" value="ECO:0007669"/>
    <property type="project" value="UniProtKB-KW"/>
</dbReference>
<name>A0A0L0KKF7_9ACTN</name>
<evidence type="ECO:0000256" key="3">
    <source>
        <dbReference type="ARBA" id="ARBA00023163"/>
    </source>
</evidence>
<dbReference type="Pfam" id="PF01638">
    <property type="entry name" value="HxlR"/>
    <property type="match status" value="2"/>
</dbReference>
<dbReference type="PATRIC" id="fig|42234.21.peg.1669"/>
<evidence type="ECO:0000256" key="1">
    <source>
        <dbReference type="ARBA" id="ARBA00023015"/>
    </source>
</evidence>
<protein>
    <recommendedName>
        <fullName evidence="5">HTH hxlR-type domain-containing protein</fullName>
    </recommendedName>
</protein>
<reference evidence="7" key="1">
    <citation type="submission" date="2014-07" db="EMBL/GenBank/DDBJ databases">
        <title>Genome sequencing of plant-pathogenic Streptomyces species.</title>
        <authorList>
            <person name="Harrison J."/>
            <person name="Sapp M."/>
            <person name="Thwaites R."/>
            <person name="Studholme D.J."/>
        </authorList>
    </citation>
    <scope>NUCLEOTIDE SEQUENCE [LARGE SCALE GENOMIC DNA]</scope>
    <source>
        <strain evidence="7">NCPPB 4445</strain>
    </source>
</reference>
<evidence type="ECO:0000313" key="7">
    <source>
        <dbReference type="Proteomes" id="UP000037151"/>
    </source>
</evidence>
<dbReference type="SUPFAM" id="SSF46785">
    <property type="entry name" value="Winged helix' DNA-binding domain"/>
    <property type="match status" value="2"/>
</dbReference>
<gene>
    <name evidence="6" type="ORF">IQ63_08095</name>
</gene>
<dbReference type="PANTHER" id="PTHR33204">
    <property type="entry name" value="TRANSCRIPTIONAL REGULATOR, MARR FAMILY"/>
    <property type="match status" value="1"/>
</dbReference>
<dbReference type="RefSeq" id="WP_050370039.1">
    <property type="nucleotide sequence ID" value="NZ_KQ257808.1"/>
</dbReference>